<evidence type="ECO:0000256" key="3">
    <source>
        <dbReference type="ARBA" id="ARBA00022729"/>
    </source>
</evidence>
<dbReference type="InterPro" id="IPR051455">
    <property type="entry name" value="Bact_solute-bind_prot3"/>
</dbReference>
<dbReference type="InterPro" id="IPR001638">
    <property type="entry name" value="Solute-binding_3/MltF_N"/>
</dbReference>
<sequence length="321" mass="33565">MRERSRAPGPDTAERVRREGRLRAVVSRGIRGLSALEADGRWRGLDVDVSRAVAAAVLGDADAVDWLPTDPADRLERLAAGDADLVACNLSWTLGRETGGPVLFAGVTCYDGEGFLVRTAAGFTDPAELAGRRLAVQAGTTSAANLAAWYGARGLAVEPVAYPTPGEALAAYAAGDCAAYVLDRIALAGARAELADPSAHSLLETTISREPMALAVRDDDAGWFRICRWVFQFLLTAEHAAHGAENAEAAAGASAEAARTADALGPALGLDDGWATRILRSVGTYGDIYERNLGPASGLAVPRGLNALWLDGGLHYAIPAY</sequence>
<evidence type="ECO:0000256" key="2">
    <source>
        <dbReference type="ARBA" id="ARBA00022448"/>
    </source>
</evidence>
<accession>A0ABR5J4Q0</accession>
<dbReference type="Gene3D" id="3.40.190.10">
    <property type="entry name" value="Periplasmic binding protein-like II"/>
    <property type="match status" value="2"/>
</dbReference>
<dbReference type="SMART" id="SM00062">
    <property type="entry name" value="PBPb"/>
    <property type="match status" value="1"/>
</dbReference>
<gene>
    <name evidence="5" type="ORF">ADK38_19865</name>
</gene>
<dbReference type="EMBL" id="LGUT01001693">
    <property type="protein sequence ID" value="KOG88427.1"/>
    <property type="molecule type" value="Genomic_DNA"/>
</dbReference>
<evidence type="ECO:0000313" key="5">
    <source>
        <dbReference type="EMBL" id="KOG88427.1"/>
    </source>
</evidence>
<evidence type="ECO:0000259" key="4">
    <source>
        <dbReference type="SMART" id="SM00062"/>
    </source>
</evidence>
<dbReference type="PANTHER" id="PTHR30085">
    <property type="entry name" value="AMINO ACID ABC TRANSPORTER PERMEASE"/>
    <property type="match status" value="1"/>
</dbReference>
<dbReference type="PANTHER" id="PTHR30085:SF7">
    <property type="entry name" value="AMINO-ACID ABC TRANSPORTER-BINDING PROTEIN YHDW-RELATED"/>
    <property type="match status" value="1"/>
</dbReference>
<keyword evidence="6" id="KW-1185">Reference proteome</keyword>
<keyword evidence="2" id="KW-0813">Transport</keyword>
<feature type="domain" description="Solute-binding protein family 3/N-terminal" evidence="4">
    <location>
        <begin position="21"/>
        <end position="246"/>
    </location>
</feature>
<comment type="caution">
    <text evidence="5">The sequence shown here is derived from an EMBL/GenBank/DDBJ whole genome shotgun (WGS) entry which is preliminary data.</text>
</comment>
<evidence type="ECO:0000256" key="1">
    <source>
        <dbReference type="ARBA" id="ARBA00010333"/>
    </source>
</evidence>
<evidence type="ECO:0000313" key="6">
    <source>
        <dbReference type="Proteomes" id="UP000037020"/>
    </source>
</evidence>
<reference evidence="5 6" key="1">
    <citation type="submission" date="2015-07" db="EMBL/GenBank/DDBJ databases">
        <authorList>
            <person name="Ju K.-S."/>
            <person name="Doroghazi J.R."/>
            <person name="Metcalf W.W."/>
        </authorList>
    </citation>
    <scope>NUCLEOTIDE SEQUENCE [LARGE SCALE GENOMIC DNA]</scope>
    <source>
        <strain evidence="5 6">NRRL B-3589</strain>
    </source>
</reference>
<dbReference type="SUPFAM" id="SSF53850">
    <property type="entry name" value="Periplasmic binding protein-like II"/>
    <property type="match status" value="1"/>
</dbReference>
<proteinExistence type="inferred from homology"/>
<comment type="similarity">
    <text evidence="1">Belongs to the bacterial solute-binding protein 3 family.</text>
</comment>
<organism evidence="5 6">
    <name type="scientific">Streptomyces varsoviensis</name>
    <dbReference type="NCBI Taxonomy" id="67373"/>
    <lineage>
        <taxon>Bacteria</taxon>
        <taxon>Bacillati</taxon>
        <taxon>Actinomycetota</taxon>
        <taxon>Actinomycetes</taxon>
        <taxon>Kitasatosporales</taxon>
        <taxon>Streptomycetaceae</taxon>
        <taxon>Streptomyces</taxon>
    </lineage>
</organism>
<keyword evidence="3" id="KW-0732">Signal</keyword>
<name>A0ABR5J4Q0_9ACTN</name>
<dbReference type="Pfam" id="PF00497">
    <property type="entry name" value="SBP_bac_3"/>
    <property type="match status" value="1"/>
</dbReference>
<protein>
    <submittedName>
        <fullName evidence="5">ABC transporter substrate-binding protein</fullName>
    </submittedName>
</protein>
<dbReference type="Proteomes" id="UP000037020">
    <property type="component" value="Unassembled WGS sequence"/>
</dbReference>